<accession>A0A9P1G667</accession>
<reference evidence="2" key="2">
    <citation type="submission" date="2024-04" db="EMBL/GenBank/DDBJ databases">
        <authorList>
            <person name="Chen Y."/>
            <person name="Shah S."/>
            <person name="Dougan E. K."/>
            <person name="Thang M."/>
            <person name="Chan C."/>
        </authorList>
    </citation>
    <scope>NUCLEOTIDE SEQUENCE [LARGE SCALE GENOMIC DNA]</scope>
</reference>
<organism evidence="1">
    <name type="scientific">Cladocopium goreaui</name>
    <dbReference type="NCBI Taxonomy" id="2562237"/>
    <lineage>
        <taxon>Eukaryota</taxon>
        <taxon>Sar</taxon>
        <taxon>Alveolata</taxon>
        <taxon>Dinophyceae</taxon>
        <taxon>Suessiales</taxon>
        <taxon>Symbiodiniaceae</taxon>
        <taxon>Cladocopium</taxon>
    </lineage>
</organism>
<dbReference type="EMBL" id="CAMXCT020002888">
    <property type="protein sequence ID" value="CAL1154466.1"/>
    <property type="molecule type" value="Genomic_DNA"/>
</dbReference>
<feature type="non-terminal residue" evidence="1">
    <location>
        <position position="54"/>
    </location>
</feature>
<protein>
    <submittedName>
        <fullName evidence="1">Uncharacterized protein</fullName>
    </submittedName>
</protein>
<name>A0A9P1G667_9DINO</name>
<dbReference type="EMBL" id="CAMXCT030002888">
    <property type="protein sequence ID" value="CAL4788403.1"/>
    <property type="molecule type" value="Genomic_DNA"/>
</dbReference>
<dbReference type="EMBL" id="CAMXCT010002888">
    <property type="protein sequence ID" value="CAI4001091.1"/>
    <property type="molecule type" value="Genomic_DNA"/>
</dbReference>
<sequence>IEAFIEEERSERLKAEAERLTSLQKRLQAHEELTLQRLSEQRARWETEVETLRQ</sequence>
<gene>
    <name evidence="1" type="ORF">C1SCF055_LOCUS27164</name>
</gene>
<comment type="caution">
    <text evidence="1">The sequence shown here is derived from an EMBL/GenBank/DDBJ whole genome shotgun (WGS) entry which is preliminary data.</text>
</comment>
<evidence type="ECO:0000313" key="1">
    <source>
        <dbReference type="EMBL" id="CAI4001091.1"/>
    </source>
</evidence>
<proteinExistence type="predicted"/>
<keyword evidence="3" id="KW-1185">Reference proteome</keyword>
<dbReference type="OrthoDB" id="429565at2759"/>
<dbReference type="AlphaFoldDB" id="A0A9P1G667"/>
<reference evidence="1" key="1">
    <citation type="submission" date="2022-10" db="EMBL/GenBank/DDBJ databases">
        <authorList>
            <person name="Chen Y."/>
            <person name="Dougan E. K."/>
            <person name="Chan C."/>
            <person name="Rhodes N."/>
            <person name="Thang M."/>
        </authorList>
    </citation>
    <scope>NUCLEOTIDE SEQUENCE</scope>
</reference>
<evidence type="ECO:0000313" key="2">
    <source>
        <dbReference type="EMBL" id="CAL1154466.1"/>
    </source>
</evidence>
<evidence type="ECO:0000313" key="3">
    <source>
        <dbReference type="Proteomes" id="UP001152797"/>
    </source>
</evidence>
<dbReference type="Proteomes" id="UP001152797">
    <property type="component" value="Unassembled WGS sequence"/>
</dbReference>
<feature type="non-terminal residue" evidence="1">
    <location>
        <position position="1"/>
    </location>
</feature>